<proteinExistence type="inferred from homology"/>
<evidence type="ECO:0000313" key="3">
    <source>
        <dbReference type="EMBL" id="QID16858.1"/>
    </source>
</evidence>
<gene>
    <name evidence="3" type="ORF">G3580_03940</name>
</gene>
<dbReference type="RefSeq" id="WP_173764028.1">
    <property type="nucleotide sequence ID" value="NZ_CP048836.1"/>
</dbReference>
<comment type="similarity">
    <text evidence="1">Belongs to the HupH/HyaF family.</text>
</comment>
<dbReference type="Proteomes" id="UP000501991">
    <property type="component" value="Chromosome"/>
</dbReference>
<accession>A0A6C1B204</accession>
<feature type="domain" description="HupH hydrogenase expression protein C-terminal" evidence="2">
    <location>
        <begin position="53"/>
        <end position="147"/>
    </location>
</feature>
<sequence length="282" mass="30345">MKSFPLPVVALGPGSQEEDEALEYIAAPGEMTTFQTPMFPDSADAQARSAALGVLEDLLGRMQQMRFGRNVEVDLSGLEAPARKLVNEALGEGEVSATVAGERPVRVQETVFAGLWRVVSEGAGDSDRIDRVEAGPMPSLVLSAGRDEALKHIPAPAPGEGVINAPAVLTELNEAVGARRPGAPAHIINLTLLPMSPEDLDYLGASLGVGPVVILSRGYGNCRITRTRLRDTWWVQYFNSTDKLILNTIEVTDLPDVAPAAREDVEDSIERLAEWIDALRQD</sequence>
<reference evidence="3 4" key="1">
    <citation type="submission" date="2020-02" db="EMBL/GenBank/DDBJ databases">
        <title>Nitrogenibacter mangrovi gen. nov., sp. nov. isolated from mangrove sediment, a denitrifying betaproteobacterium.</title>
        <authorList>
            <person name="Liao H."/>
            <person name="Tian Y."/>
        </authorList>
    </citation>
    <scope>NUCLEOTIDE SEQUENCE [LARGE SCALE GENOMIC DNA]</scope>
    <source>
        <strain evidence="3 4">M9-3-2</strain>
    </source>
</reference>
<dbReference type="KEGG" id="azq:G3580_03940"/>
<protein>
    <submittedName>
        <fullName evidence="3">Hydrogenase expression/formation protein</fullName>
    </submittedName>
</protein>
<evidence type="ECO:0000256" key="1">
    <source>
        <dbReference type="ARBA" id="ARBA00010832"/>
    </source>
</evidence>
<dbReference type="InterPro" id="IPR006894">
    <property type="entry name" value="HupH_Hydgase_express_prot_C"/>
</dbReference>
<dbReference type="Pfam" id="PF04809">
    <property type="entry name" value="HupH_C"/>
    <property type="match status" value="2"/>
</dbReference>
<organism evidence="3 4">
    <name type="scientific">Nitrogeniibacter mangrovi</name>
    <dbReference type="NCBI Taxonomy" id="2016596"/>
    <lineage>
        <taxon>Bacteria</taxon>
        <taxon>Pseudomonadati</taxon>
        <taxon>Pseudomonadota</taxon>
        <taxon>Betaproteobacteria</taxon>
        <taxon>Rhodocyclales</taxon>
        <taxon>Zoogloeaceae</taxon>
        <taxon>Nitrogeniibacter</taxon>
    </lineage>
</organism>
<dbReference type="Gene3D" id="3.30.1370.140">
    <property type="entry name" value="HupH hydrogenase expression protein, C-terminal domain"/>
    <property type="match status" value="2"/>
</dbReference>
<feature type="domain" description="HupH hydrogenase expression protein C-terminal" evidence="2">
    <location>
        <begin position="162"/>
        <end position="278"/>
    </location>
</feature>
<evidence type="ECO:0000259" key="2">
    <source>
        <dbReference type="Pfam" id="PF04809"/>
    </source>
</evidence>
<dbReference type="EMBL" id="CP048836">
    <property type="protein sequence ID" value="QID16858.1"/>
    <property type="molecule type" value="Genomic_DNA"/>
</dbReference>
<keyword evidence="4" id="KW-1185">Reference proteome</keyword>
<dbReference type="AlphaFoldDB" id="A0A6C1B204"/>
<name>A0A6C1B204_9RHOO</name>
<dbReference type="InterPro" id="IPR038527">
    <property type="entry name" value="HupH_C_sf"/>
</dbReference>
<evidence type="ECO:0000313" key="4">
    <source>
        <dbReference type="Proteomes" id="UP000501991"/>
    </source>
</evidence>